<dbReference type="EMBL" id="JANPWB010000009">
    <property type="protein sequence ID" value="KAJ1148381.1"/>
    <property type="molecule type" value="Genomic_DNA"/>
</dbReference>
<sequence length="153" mass="17563">MTLRPRAFDVSKEYIILHEWLLLHLGTLSRQDEPAALCCIRTSYPPGEAAGPDLASDLGEQEPGPWPDIFLWILQWRRGGADEKKPEESEGLSSAVWQRRRRHTKTYQCVPHRAAQSQQNTRWEQLYEDKSAAIKNKDFQAGEGETKDRCSAR</sequence>
<accession>A0AAV7R772</accession>
<evidence type="ECO:0000256" key="1">
    <source>
        <dbReference type="SAM" id="MobiDB-lite"/>
    </source>
</evidence>
<comment type="caution">
    <text evidence="2">The sequence shown here is derived from an EMBL/GenBank/DDBJ whole genome shotgun (WGS) entry which is preliminary data.</text>
</comment>
<keyword evidence="3" id="KW-1185">Reference proteome</keyword>
<protein>
    <submittedName>
        <fullName evidence="2">Uncharacterized protein</fullName>
    </submittedName>
</protein>
<name>A0AAV7R772_PLEWA</name>
<evidence type="ECO:0000313" key="2">
    <source>
        <dbReference type="EMBL" id="KAJ1148381.1"/>
    </source>
</evidence>
<dbReference type="AlphaFoldDB" id="A0AAV7R772"/>
<gene>
    <name evidence="2" type="ORF">NDU88_001218</name>
</gene>
<reference evidence="2" key="1">
    <citation type="journal article" date="2022" name="bioRxiv">
        <title>Sequencing and chromosome-scale assembly of the giantPleurodeles waltlgenome.</title>
        <authorList>
            <person name="Brown T."/>
            <person name="Elewa A."/>
            <person name="Iarovenko S."/>
            <person name="Subramanian E."/>
            <person name="Araus A.J."/>
            <person name="Petzold A."/>
            <person name="Susuki M."/>
            <person name="Suzuki K.-i.T."/>
            <person name="Hayashi T."/>
            <person name="Toyoda A."/>
            <person name="Oliveira C."/>
            <person name="Osipova E."/>
            <person name="Leigh N.D."/>
            <person name="Simon A."/>
            <person name="Yun M.H."/>
        </authorList>
    </citation>
    <scope>NUCLEOTIDE SEQUENCE</scope>
    <source>
        <strain evidence="2">20211129_DDA</strain>
        <tissue evidence="2">Liver</tissue>
    </source>
</reference>
<evidence type="ECO:0000313" key="3">
    <source>
        <dbReference type="Proteomes" id="UP001066276"/>
    </source>
</evidence>
<feature type="region of interest" description="Disordered" evidence="1">
    <location>
        <begin position="134"/>
        <end position="153"/>
    </location>
</feature>
<proteinExistence type="predicted"/>
<dbReference type="Proteomes" id="UP001066276">
    <property type="component" value="Chromosome 5"/>
</dbReference>
<organism evidence="2 3">
    <name type="scientific">Pleurodeles waltl</name>
    <name type="common">Iberian ribbed newt</name>
    <dbReference type="NCBI Taxonomy" id="8319"/>
    <lineage>
        <taxon>Eukaryota</taxon>
        <taxon>Metazoa</taxon>
        <taxon>Chordata</taxon>
        <taxon>Craniata</taxon>
        <taxon>Vertebrata</taxon>
        <taxon>Euteleostomi</taxon>
        <taxon>Amphibia</taxon>
        <taxon>Batrachia</taxon>
        <taxon>Caudata</taxon>
        <taxon>Salamandroidea</taxon>
        <taxon>Salamandridae</taxon>
        <taxon>Pleurodelinae</taxon>
        <taxon>Pleurodeles</taxon>
    </lineage>
</organism>